<protein>
    <submittedName>
        <fullName evidence="2">Uncharacterized protein</fullName>
    </submittedName>
</protein>
<accession>A0AAE0H6Q9</accession>
<feature type="region of interest" description="Disordered" evidence="1">
    <location>
        <begin position="1"/>
        <end position="21"/>
    </location>
</feature>
<reference evidence="2" key="1">
    <citation type="journal article" date="2023" name="Mol. Phylogenet. Evol.">
        <title>Genome-scale phylogeny and comparative genomics of the fungal order Sordariales.</title>
        <authorList>
            <person name="Hensen N."/>
            <person name="Bonometti L."/>
            <person name="Westerberg I."/>
            <person name="Brannstrom I.O."/>
            <person name="Guillou S."/>
            <person name="Cros-Aarteil S."/>
            <person name="Calhoun S."/>
            <person name="Haridas S."/>
            <person name="Kuo A."/>
            <person name="Mondo S."/>
            <person name="Pangilinan J."/>
            <person name="Riley R."/>
            <person name="LaButti K."/>
            <person name="Andreopoulos B."/>
            <person name="Lipzen A."/>
            <person name="Chen C."/>
            <person name="Yan M."/>
            <person name="Daum C."/>
            <person name="Ng V."/>
            <person name="Clum A."/>
            <person name="Steindorff A."/>
            <person name="Ohm R.A."/>
            <person name="Martin F."/>
            <person name="Silar P."/>
            <person name="Natvig D.O."/>
            <person name="Lalanne C."/>
            <person name="Gautier V."/>
            <person name="Ament-Velasquez S.L."/>
            <person name="Kruys A."/>
            <person name="Hutchinson M.I."/>
            <person name="Powell A.J."/>
            <person name="Barry K."/>
            <person name="Miller A.N."/>
            <person name="Grigoriev I.V."/>
            <person name="Debuchy R."/>
            <person name="Gladieux P."/>
            <person name="Hiltunen Thoren M."/>
            <person name="Johannesson H."/>
        </authorList>
    </citation>
    <scope>NUCLEOTIDE SEQUENCE</scope>
    <source>
        <strain evidence="2">CBS 168.71</strain>
    </source>
</reference>
<organism evidence="2 3">
    <name type="scientific">Chaetomium fimeti</name>
    <dbReference type="NCBI Taxonomy" id="1854472"/>
    <lineage>
        <taxon>Eukaryota</taxon>
        <taxon>Fungi</taxon>
        <taxon>Dikarya</taxon>
        <taxon>Ascomycota</taxon>
        <taxon>Pezizomycotina</taxon>
        <taxon>Sordariomycetes</taxon>
        <taxon>Sordariomycetidae</taxon>
        <taxon>Sordariales</taxon>
        <taxon>Chaetomiaceae</taxon>
        <taxon>Chaetomium</taxon>
    </lineage>
</organism>
<sequence>MGGSPGPVERASPGPCADGHWPPAESHLEAAECVPSTTNIILGRNKSCWAQLGPVQSRGATAPSPSRLGCKMSLALLISGLQINCLIACLVRASETGRRGVADGQNRPLTSLAHISYFSSRPTGTTRVPTIGVLFHAGLQTWCELDLQQTHPGRGQGGVPGGCHTTTARKFACRLSLGIHSGRSPDRGDLAATYAENLPGMPSEVSTHGVGAATRTHACHRPWDQIT</sequence>
<evidence type="ECO:0000313" key="2">
    <source>
        <dbReference type="EMBL" id="KAK3290892.1"/>
    </source>
</evidence>
<comment type="caution">
    <text evidence="2">The sequence shown here is derived from an EMBL/GenBank/DDBJ whole genome shotgun (WGS) entry which is preliminary data.</text>
</comment>
<evidence type="ECO:0000256" key="1">
    <source>
        <dbReference type="SAM" id="MobiDB-lite"/>
    </source>
</evidence>
<dbReference type="Proteomes" id="UP001278766">
    <property type="component" value="Unassembled WGS sequence"/>
</dbReference>
<dbReference type="AlphaFoldDB" id="A0AAE0H6Q9"/>
<dbReference type="GeneID" id="87845268"/>
<evidence type="ECO:0000313" key="3">
    <source>
        <dbReference type="Proteomes" id="UP001278766"/>
    </source>
</evidence>
<gene>
    <name evidence="2" type="ORF">B0H64DRAFT_49216</name>
</gene>
<reference evidence="2" key="2">
    <citation type="submission" date="2023-06" db="EMBL/GenBank/DDBJ databases">
        <authorList>
            <consortium name="Lawrence Berkeley National Laboratory"/>
            <person name="Haridas S."/>
            <person name="Hensen N."/>
            <person name="Bonometti L."/>
            <person name="Westerberg I."/>
            <person name="Brannstrom I.O."/>
            <person name="Guillou S."/>
            <person name="Cros-Aarteil S."/>
            <person name="Calhoun S."/>
            <person name="Kuo A."/>
            <person name="Mondo S."/>
            <person name="Pangilinan J."/>
            <person name="Riley R."/>
            <person name="Labutti K."/>
            <person name="Andreopoulos B."/>
            <person name="Lipzen A."/>
            <person name="Chen C."/>
            <person name="Yanf M."/>
            <person name="Daum C."/>
            <person name="Ng V."/>
            <person name="Clum A."/>
            <person name="Steindorff A."/>
            <person name="Ohm R."/>
            <person name="Martin F."/>
            <person name="Silar P."/>
            <person name="Natvig D."/>
            <person name="Lalanne C."/>
            <person name="Gautier V."/>
            <person name="Ament-Velasquez S.L."/>
            <person name="Kruys A."/>
            <person name="Hutchinson M.I."/>
            <person name="Powell A.J."/>
            <person name="Barry K."/>
            <person name="Miller A.N."/>
            <person name="Grigoriev I.V."/>
            <person name="Debuchy R."/>
            <person name="Gladieux P."/>
            <person name="Thoren M.H."/>
            <person name="Johannesson H."/>
        </authorList>
    </citation>
    <scope>NUCLEOTIDE SEQUENCE</scope>
    <source>
        <strain evidence="2">CBS 168.71</strain>
    </source>
</reference>
<keyword evidence="3" id="KW-1185">Reference proteome</keyword>
<dbReference type="EMBL" id="JAUEPN010000011">
    <property type="protein sequence ID" value="KAK3290892.1"/>
    <property type="molecule type" value="Genomic_DNA"/>
</dbReference>
<dbReference type="RefSeq" id="XP_062654406.1">
    <property type="nucleotide sequence ID" value="XM_062808320.1"/>
</dbReference>
<name>A0AAE0H6Q9_9PEZI</name>
<proteinExistence type="predicted"/>